<name>A0AAN9PU45_CLITE</name>
<organism evidence="2 3">
    <name type="scientific">Clitoria ternatea</name>
    <name type="common">Butterfly pea</name>
    <dbReference type="NCBI Taxonomy" id="43366"/>
    <lineage>
        <taxon>Eukaryota</taxon>
        <taxon>Viridiplantae</taxon>
        <taxon>Streptophyta</taxon>
        <taxon>Embryophyta</taxon>
        <taxon>Tracheophyta</taxon>
        <taxon>Spermatophyta</taxon>
        <taxon>Magnoliopsida</taxon>
        <taxon>eudicotyledons</taxon>
        <taxon>Gunneridae</taxon>
        <taxon>Pentapetalae</taxon>
        <taxon>rosids</taxon>
        <taxon>fabids</taxon>
        <taxon>Fabales</taxon>
        <taxon>Fabaceae</taxon>
        <taxon>Papilionoideae</taxon>
        <taxon>50 kb inversion clade</taxon>
        <taxon>NPAAA clade</taxon>
        <taxon>indigoferoid/millettioid clade</taxon>
        <taxon>Phaseoleae</taxon>
        <taxon>Clitoria</taxon>
    </lineage>
</organism>
<protein>
    <recommendedName>
        <fullName evidence="4">Secreted protein</fullName>
    </recommendedName>
</protein>
<feature type="chain" id="PRO_5042967584" description="Secreted protein" evidence="1">
    <location>
        <begin position="18"/>
        <end position="77"/>
    </location>
</feature>
<proteinExistence type="predicted"/>
<accession>A0AAN9PU45</accession>
<dbReference type="EMBL" id="JAYKXN010000002">
    <property type="protein sequence ID" value="KAK7310776.1"/>
    <property type="molecule type" value="Genomic_DNA"/>
</dbReference>
<feature type="signal peptide" evidence="1">
    <location>
        <begin position="1"/>
        <end position="17"/>
    </location>
</feature>
<keyword evidence="1" id="KW-0732">Signal</keyword>
<keyword evidence="3" id="KW-1185">Reference proteome</keyword>
<evidence type="ECO:0008006" key="4">
    <source>
        <dbReference type="Google" id="ProtNLM"/>
    </source>
</evidence>
<sequence>MFLLSLVLLPLLAVREALIVVSVDLHLFLVVVSVEFRMCDSEVHLHDEKVLFFRLAKQERISTATIVKNATFFQLPR</sequence>
<evidence type="ECO:0000313" key="2">
    <source>
        <dbReference type="EMBL" id="KAK7310776.1"/>
    </source>
</evidence>
<evidence type="ECO:0000256" key="1">
    <source>
        <dbReference type="SAM" id="SignalP"/>
    </source>
</evidence>
<dbReference type="Proteomes" id="UP001359559">
    <property type="component" value="Unassembled WGS sequence"/>
</dbReference>
<gene>
    <name evidence="2" type="ORF">RJT34_08493</name>
</gene>
<dbReference type="AlphaFoldDB" id="A0AAN9PU45"/>
<comment type="caution">
    <text evidence="2">The sequence shown here is derived from an EMBL/GenBank/DDBJ whole genome shotgun (WGS) entry which is preliminary data.</text>
</comment>
<evidence type="ECO:0000313" key="3">
    <source>
        <dbReference type="Proteomes" id="UP001359559"/>
    </source>
</evidence>
<reference evidence="2 3" key="1">
    <citation type="submission" date="2024-01" db="EMBL/GenBank/DDBJ databases">
        <title>The genomes of 5 underutilized Papilionoideae crops provide insights into root nodulation and disease resistance.</title>
        <authorList>
            <person name="Yuan L."/>
        </authorList>
    </citation>
    <scope>NUCLEOTIDE SEQUENCE [LARGE SCALE GENOMIC DNA]</scope>
    <source>
        <strain evidence="2">LY-2023</strain>
        <tissue evidence="2">Leaf</tissue>
    </source>
</reference>